<evidence type="ECO:0000256" key="6">
    <source>
        <dbReference type="SAM" id="Phobius"/>
    </source>
</evidence>
<dbReference type="CDD" id="cd17323">
    <property type="entry name" value="MFS_Tpo1_MDR_like"/>
    <property type="match status" value="1"/>
</dbReference>
<dbReference type="PANTHER" id="PTHR23502">
    <property type="entry name" value="MAJOR FACILITATOR SUPERFAMILY"/>
    <property type="match status" value="1"/>
</dbReference>
<name>A0ABR0JUH8_9EURO</name>
<keyword evidence="3 6" id="KW-1133">Transmembrane helix</keyword>
<comment type="subcellular location">
    <subcellularLocation>
        <location evidence="1">Membrane</location>
        <topology evidence="1">Multi-pass membrane protein</topology>
    </subcellularLocation>
</comment>
<evidence type="ECO:0000256" key="1">
    <source>
        <dbReference type="ARBA" id="ARBA00004141"/>
    </source>
</evidence>
<protein>
    <recommendedName>
        <fullName evidence="9">Major facilitator superfamily (MFS) profile domain-containing protein</fullName>
    </recommendedName>
</protein>
<reference evidence="7 8" key="1">
    <citation type="submission" date="2023-08" db="EMBL/GenBank/DDBJ databases">
        <title>Black Yeasts Isolated from many extreme environments.</title>
        <authorList>
            <person name="Coleine C."/>
            <person name="Stajich J.E."/>
            <person name="Selbmann L."/>
        </authorList>
    </citation>
    <scope>NUCLEOTIDE SEQUENCE [LARGE SCALE GENOMIC DNA]</scope>
    <source>
        <strain evidence="7 8">CCFEE 5885</strain>
    </source>
</reference>
<keyword evidence="8" id="KW-1185">Reference proteome</keyword>
<gene>
    <name evidence="7" type="ORF">LTR24_010249</name>
</gene>
<evidence type="ECO:0000256" key="3">
    <source>
        <dbReference type="ARBA" id="ARBA00022989"/>
    </source>
</evidence>
<dbReference type="Proteomes" id="UP001345013">
    <property type="component" value="Unassembled WGS sequence"/>
</dbReference>
<sequence>MIQETSKVNGANPEKATTTDRSIEDIEYDNPFRWPTRRKWFITVLMALCTLTTTFCSSIWSSTVVITSQEFDTSETVMLLGVSLFVVGFAFGPLFWGPVSELIGRKIPLFGGFFIFALLQIPIALGHSLAGLLICRLLAGCFGAAPIALVSAAYADFWDPANRGTATALYSVAAYAGPTLVVGIPAVVFVPETYGPVLKERAAKKQELRLGEQPSLFDGFMKKYLSRPMLMLLHEPMLDIMTMYIAVVYAIMYLTFFAYPYAFSERGWSRDVGSLSFLSMLVGILTSCAAVAFYSTKYYQPRLKARGKILPEDRLPPIMLGSVVLPVGLFWFGWTSSPSISWVPQIISGFFIGSGVMLIFTNGITYLVDIYLQSAASAMAANTFVRSAAAAGLPLAAPTMYRRLGTAWATSLLGFLCVALIPAPFLFYKYGESLRKKSRFAPNR</sequence>
<evidence type="ECO:0000256" key="2">
    <source>
        <dbReference type="ARBA" id="ARBA00022692"/>
    </source>
</evidence>
<feature type="transmembrane region" description="Helical" evidence="6">
    <location>
        <begin position="346"/>
        <end position="372"/>
    </location>
</feature>
<proteinExistence type="predicted"/>
<accession>A0ABR0JUH8</accession>
<feature type="transmembrane region" description="Helical" evidence="6">
    <location>
        <begin position="315"/>
        <end position="334"/>
    </location>
</feature>
<dbReference type="PANTHER" id="PTHR23502:SF47">
    <property type="entry name" value="MAJOR FACILITATOR SUPERFAMILY (MFS) PROFILE DOMAIN-CONTAINING PROTEIN-RELATED"/>
    <property type="match status" value="1"/>
</dbReference>
<feature type="transmembrane region" description="Helical" evidence="6">
    <location>
        <begin position="107"/>
        <end position="125"/>
    </location>
</feature>
<feature type="transmembrane region" description="Helical" evidence="6">
    <location>
        <begin position="237"/>
        <end position="262"/>
    </location>
</feature>
<organism evidence="7 8">
    <name type="scientific">Lithohypha guttulata</name>
    <dbReference type="NCBI Taxonomy" id="1690604"/>
    <lineage>
        <taxon>Eukaryota</taxon>
        <taxon>Fungi</taxon>
        <taxon>Dikarya</taxon>
        <taxon>Ascomycota</taxon>
        <taxon>Pezizomycotina</taxon>
        <taxon>Eurotiomycetes</taxon>
        <taxon>Chaetothyriomycetidae</taxon>
        <taxon>Chaetothyriales</taxon>
        <taxon>Trichomeriaceae</taxon>
        <taxon>Lithohypha</taxon>
    </lineage>
</organism>
<keyword evidence="2 6" id="KW-0812">Transmembrane</keyword>
<feature type="transmembrane region" description="Helical" evidence="6">
    <location>
        <begin position="274"/>
        <end position="294"/>
    </location>
</feature>
<feature type="compositionally biased region" description="Polar residues" evidence="5">
    <location>
        <begin position="1"/>
        <end position="16"/>
    </location>
</feature>
<evidence type="ECO:0000256" key="4">
    <source>
        <dbReference type="ARBA" id="ARBA00023136"/>
    </source>
</evidence>
<feature type="transmembrane region" description="Helical" evidence="6">
    <location>
        <begin position="167"/>
        <end position="190"/>
    </location>
</feature>
<evidence type="ECO:0000313" key="8">
    <source>
        <dbReference type="Proteomes" id="UP001345013"/>
    </source>
</evidence>
<feature type="transmembrane region" description="Helical" evidence="6">
    <location>
        <begin position="77"/>
        <end position="95"/>
    </location>
</feature>
<feature type="transmembrane region" description="Helical" evidence="6">
    <location>
        <begin position="137"/>
        <end position="155"/>
    </location>
</feature>
<dbReference type="SUPFAM" id="SSF103473">
    <property type="entry name" value="MFS general substrate transporter"/>
    <property type="match status" value="1"/>
</dbReference>
<evidence type="ECO:0000256" key="5">
    <source>
        <dbReference type="SAM" id="MobiDB-lite"/>
    </source>
</evidence>
<dbReference type="Pfam" id="PF07690">
    <property type="entry name" value="MFS_1"/>
    <property type="match status" value="1"/>
</dbReference>
<feature type="transmembrane region" description="Helical" evidence="6">
    <location>
        <begin position="407"/>
        <end position="428"/>
    </location>
</feature>
<dbReference type="Gene3D" id="1.20.1250.20">
    <property type="entry name" value="MFS general substrate transporter like domains"/>
    <property type="match status" value="2"/>
</dbReference>
<dbReference type="InterPro" id="IPR011701">
    <property type="entry name" value="MFS"/>
</dbReference>
<feature type="transmembrane region" description="Helical" evidence="6">
    <location>
        <begin position="40"/>
        <end position="65"/>
    </location>
</feature>
<keyword evidence="4 6" id="KW-0472">Membrane</keyword>
<evidence type="ECO:0008006" key="9">
    <source>
        <dbReference type="Google" id="ProtNLM"/>
    </source>
</evidence>
<evidence type="ECO:0000313" key="7">
    <source>
        <dbReference type="EMBL" id="KAK5073431.1"/>
    </source>
</evidence>
<dbReference type="EMBL" id="JAVRRG010000293">
    <property type="protein sequence ID" value="KAK5073431.1"/>
    <property type="molecule type" value="Genomic_DNA"/>
</dbReference>
<dbReference type="InterPro" id="IPR036259">
    <property type="entry name" value="MFS_trans_sf"/>
</dbReference>
<comment type="caution">
    <text evidence="7">The sequence shown here is derived from an EMBL/GenBank/DDBJ whole genome shotgun (WGS) entry which is preliminary data.</text>
</comment>
<feature type="region of interest" description="Disordered" evidence="5">
    <location>
        <begin position="1"/>
        <end position="20"/>
    </location>
</feature>